<accession>A0ABP9QRE8</accession>
<name>A0ABP9QRE8_9RHOO</name>
<dbReference type="EMBL" id="BAABLD010000008">
    <property type="protein sequence ID" value="GAA5165867.1"/>
    <property type="molecule type" value="Genomic_DNA"/>
</dbReference>
<comment type="caution">
    <text evidence="2">The sequence shown here is derived from an EMBL/GenBank/DDBJ whole genome shotgun (WGS) entry which is preliminary data.</text>
</comment>
<gene>
    <name evidence="2" type="ORF">GCM10025770_22100</name>
</gene>
<evidence type="ECO:0000313" key="2">
    <source>
        <dbReference type="EMBL" id="GAA5165867.1"/>
    </source>
</evidence>
<dbReference type="SUPFAM" id="SSF46785">
    <property type="entry name" value="Winged helix' DNA-binding domain"/>
    <property type="match status" value="1"/>
</dbReference>
<dbReference type="InterPro" id="IPR036390">
    <property type="entry name" value="WH_DNA-bd_sf"/>
</dbReference>
<dbReference type="Proteomes" id="UP001500547">
    <property type="component" value="Unassembled WGS sequence"/>
</dbReference>
<dbReference type="InterPro" id="IPR036388">
    <property type="entry name" value="WH-like_DNA-bd_sf"/>
</dbReference>
<feature type="region of interest" description="Disordered" evidence="1">
    <location>
        <begin position="1"/>
        <end position="21"/>
    </location>
</feature>
<protein>
    <submittedName>
        <fullName evidence="2">Uncharacterized protein</fullName>
    </submittedName>
</protein>
<proteinExistence type="predicted"/>
<evidence type="ECO:0000256" key="1">
    <source>
        <dbReference type="SAM" id="MobiDB-lite"/>
    </source>
</evidence>
<dbReference type="Gene3D" id="1.10.10.10">
    <property type="entry name" value="Winged helix-like DNA-binding domain superfamily/Winged helix DNA-binding domain"/>
    <property type="match status" value="1"/>
</dbReference>
<reference evidence="3" key="1">
    <citation type="journal article" date="2019" name="Int. J. Syst. Evol. Microbiol.">
        <title>The Global Catalogue of Microorganisms (GCM) 10K type strain sequencing project: providing services to taxonomists for standard genome sequencing and annotation.</title>
        <authorList>
            <consortium name="The Broad Institute Genomics Platform"/>
            <consortium name="The Broad Institute Genome Sequencing Center for Infectious Disease"/>
            <person name="Wu L."/>
            <person name="Ma J."/>
        </authorList>
    </citation>
    <scope>NUCLEOTIDE SEQUENCE [LARGE SCALE GENOMIC DNA]</scope>
    <source>
        <strain evidence="3">JCM 18715</strain>
    </source>
</reference>
<keyword evidence="3" id="KW-1185">Reference proteome</keyword>
<sequence length="125" mass="14043">MKARSSFDAPHPRSYTRPMIETDKLQPGRLVSPGAATPQEDAIERALLFSAPGFDPMLRKMLSAMFEKFSGDPVGFDNLAAAIGEVPDTFQDFPELRSLRKLIRIRQSVPNVCHRLSARHQFVFV</sequence>
<organism evidence="2 3">
    <name type="scientific">Viridibacterium curvum</name>
    <dbReference type="NCBI Taxonomy" id="1101404"/>
    <lineage>
        <taxon>Bacteria</taxon>
        <taxon>Pseudomonadati</taxon>
        <taxon>Pseudomonadota</taxon>
        <taxon>Betaproteobacteria</taxon>
        <taxon>Rhodocyclales</taxon>
        <taxon>Rhodocyclaceae</taxon>
        <taxon>Viridibacterium</taxon>
    </lineage>
</organism>
<evidence type="ECO:0000313" key="3">
    <source>
        <dbReference type="Proteomes" id="UP001500547"/>
    </source>
</evidence>